<dbReference type="InterPro" id="IPR005467">
    <property type="entry name" value="His_kinase_dom"/>
</dbReference>
<dbReference type="PANTHER" id="PTHR43304">
    <property type="entry name" value="PHYTOCHROME-LIKE PROTEIN CPH1"/>
    <property type="match status" value="1"/>
</dbReference>
<keyword evidence="5" id="KW-0418">Kinase</keyword>
<dbReference type="Proteomes" id="UP000515344">
    <property type="component" value="Chromosome"/>
</dbReference>
<sequence>MKKQKSLLLLFIFFVSLLLIVTNFYTIKVLSAARAYINGESEYSKGQKDASLYLVTYVESENIGYWHAFNKSITVPKGDNIARNALLSQQADEIARQGFITGKNHPDDIPDMIWLFKNFHNAPFMKKAIDIWASAEPLINQFDTIGNNVHAQIEAGTLSAEQKTVFTKEINFLSSQLSEKESAFSNALGETARDIKGYLLLVNILLILLLLSTIAVYAVKTINNLIMIEKELIVKNKELNDTNKQLEQFTYAASHDLQEPLRMVSSYMGLLQKKYEGQLDEKAQTYIHFAVDGTKRMKTLINDLLNYSRTSITAIEYHEVNTADVISEIKKLFIEDLNEPTAGIFFNNLPVVRANSIQMSQLFQNLISNAMKYRTEAAPQIHIAATKTATHWIFSVRDNGLGIDEQFFEKIFVIFQRLHSNSTHKGTGIGLAICKKIAERHGGEIWLESQKGKGSTFFFSISKNL</sequence>
<keyword evidence="6" id="KW-0812">Transmembrane</keyword>
<dbReference type="EC" id="2.7.13.3" evidence="2"/>
<dbReference type="SMART" id="SM00387">
    <property type="entry name" value="HATPase_c"/>
    <property type="match status" value="1"/>
</dbReference>
<keyword evidence="6" id="KW-1133">Transmembrane helix</keyword>
<evidence type="ECO:0000259" key="7">
    <source>
        <dbReference type="PROSITE" id="PS50109"/>
    </source>
</evidence>
<dbReference type="RefSeq" id="WP_182806272.1">
    <property type="nucleotide sequence ID" value="NZ_CP060007.1"/>
</dbReference>
<name>A0A7G5XLQ1_9BACT</name>
<dbReference type="InterPro" id="IPR003661">
    <property type="entry name" value="HisK_dim/P_dom"/>
</dbReference>
<dbReference type="SUPFAM" id="SSF55874">
    <property type="entry name" value="ATPase domain of HSP90 chaperone/DNA topoisomerase II/histidine kinase"/>
    <property type="match status" value="1"/>
</dbReference>
<dbReference type="InterPro" id="IPR004358">
    <property type="entry name" value="Sig_transdc_His_kin-like_C"/>
</dbReference>
<dbReference type="AlphaFoldDB" id="A0A7G5XLQ1"/>
<evidence type="ECO:0000313" key="8">
    <source>
        <dbReference type="EMBL" id="QNA46404.1"/>
    </source>
</evidence>
<dbReference type="PRINTS" id="PR00344">
    <property type="entry name" value="BCTRLSENSOR"/>
</dbReference>
<keyword evidence="9" id="KW-1185">Reference proteome</keyword>
<dbReference type="InterPro" id="IPR036097">
    <property type="entry name" value="HisK_dim/P_sf"/>
</dbReference>
<reference evidence="9" key="1">
    <citation type="submission" date="2020-08" db="EMBL/GenBank/DDBJ databases">
        <title>Lacibacter sp. S13-6-6 genome sequencing.</title>
        <authorList>
            <person name="Jin L."/>
        </authorList>
    </citation>
    <scope>NUCLEOTIDE SEQUENCE [LARGE SCALE GENOMIC DNA]</scope>
    <source>
        <strain evidence="9">S13-6-6</strain>
    </source>
</reference>
<keyword evidence="6" id="KW-0472">Membrane</keyword>
<dbReference type="Pfam" id="PF00512">
    <property type="entry name" value="HisKA"/>
    <property type="match status" value="1"/>
</dbReference>
<dbReference type="PROSITE" id="PS50109">
    <property type="entry name" value="HIS_KIN"/>
    <property type="match status" value="1"/>
</dbReference>
<evidence type="ECO:0000256" key="3">
    <source>
        <dbReference type="ARBA" id="ARBA00022553"/>
    </source>
</evidence>
<dbReference type="EMBL" id="CP060007">
    <property type="protein sequence ID" value="QNA46404.1"/>
    <property type="molecule type" value="Genomic_DNA"/>
</dbReference>
<feature type="domain" description="Histidine kinase" evidence="7">
    <location>
        <begin position="252"/>
        <end position="465"/>
    </location>
</feature>
<dbReference type="FunFam" id="3.30.565.10:FF:000006">
    <property type="entry name" value="Sensor histidine kinase WalK"/>
    <property type="match status" value="1"/>
</dbReference>
<comment type="catalytic activity">
    <reaction evidence="1">
        <text>ATP + protein L-histidine = ADP + protein N-phospho-L-histidine.</text>
        <dbReference type="EC" id="2.7.13.3"/>
    </reaction>
</comment>
<evidence type="ECO:0000256" key="1">
    <source>
        <dbReference type="ARBA" id="ARBA00000085"/>
    </source>
</evidence>
<dbReference type="KEGG" id="lacs:H4075_09600"/>
<evidence type="ECO:0000313" key="9">
    <source>
        <dbReference type="Proteomes" id="UP000515344"/>
    </source>
</evidence>
<dbReference type="InterPro" id="IPR003594">
    <property type="entry name" value="HATPase_dom"/>
</dbReference>
<dbReference type="GO" id="GO:0000155">
    <property type="term" value="F:phosphorelay sensor kinase activity"/>
    <property type="evidence" value="ECO:0007669"/>
    <property type="project" value="InterPro"/>
</dbReference>
<evidence type="ECO:0000256" key="6">
    <source>
        <dbReference type="SAM" id="Phobius"/>
    </source>
</evidence>
<feature type="transmembrane region" description="Helical" evidence="6">
    <location>
        <begin position="198"/>
        <end position="219"/>
    </location>
</feature>
<dbReference type="PANTHER" id="PTHR43304:SF1">
    <property type="entry name" value="PAC DOMAIN-CONTAINING PROTEIN"/>
    <property type="match status" value="1"/>
</dbReference>
<proteinExistence type="predicted"/>
<dbReference type="InterPro" id="IPR036890">
    <property type="entry name" value="HATPase_C_sf"/>
</dbReference>
<dbReference type="Gene3D" id="1.10.287.130">
    <property type="match status" value="1"/>
</dbReference>
<evidence type="ECO:0000256" key="2">
    <source>
        <dbReference type="ARBA" id="ARBA00012438"/>
    </source>
</evidence>
<gene>
    <name evidence="8" type="ORF">H4075_09600</name>
</gene>
<dbReference type="SUPFAM" id="SSF47384">
    <property type="entry name" value="Homodimeric domain of signal transducing histidine kinase"/>
    <property type="match status" value="1"/>
</dbReference>
<keyword evidence="4" id="KW-0808">Transferase</keyword>
<organism evidence="8 9">
    <name type="scientific">Lacibacter sediminis</name>
    <dbReference type="NCBI Taxonomy" id="2760713"/>
    <lineage>
        <taxon>Bacteria</taxon>
        <taxon>Pseudomonadati</taxon>
        <taxon>Bacteroidota</taxon>
        <taxon>Chitinophagia</taxon>
        <taxon>Chitinophagales</taxon>
        <taxon>Chitinophagaceae</taxon>
        <taxon>Lacibacter</taxon>
    </lineage>
</organism>
<accession>A0A7G5XLQ1</accession>
<evidence type="ECO:0000256" key="4">
    <source>
        <dbReference type="ARBA" id="ARBA00022679"/>
    </source>
</evidence>
<keyword evidence="3" id="KW-0597">Phosphoprotein</keyword>
<dbReference type="CDD" id="cd00082">
    <property type="entry name" value="HisKA"/>
    <property type="match status" value="1"/>
</dbReference>
<evidence type="ECO:0000256" key="5">
    <source>
        <dbReference type="ARBA" id="ARBA00022777"/>
    </source>
</evidence>
<dbReference type="SMART" id="SM00388">
    <property type="entry name" value="HisKA"/>
    <property type="match status" value="1"/>
</dbReference>
<dbReference type="InterPro" id="IPR052162">
    <property type="entry name" value="Sensor_kinase/Photoreceptor"/>
</dbReference>
<protein>
    <recommendedName>
        <fullName evidence="2">histidine kinase</fullName>
        <ecNumber evidence="2">2.7.13.3</ecNumber>
    </recommendedName>
</protein>
<dbReference type="Gene3D" id="3.30.565.10">
    <property type="entry name" value="Histidine kinase-like ATPase, C-terminal domain"/>
    <property type="match status" value="1"/>
</dbReference>
<dbReference type="Pfam" id="PF02518">
    <property type="entry name" value="HATPase_c"/>
    <property type="match status" value="1"/>
</dbReference>